<proteinExistence type="predicted"/>
<keyword evidence="2" id="KW-1185">Reference proteome</keyword>
<organism evidence="1 2">
    <name type="scientific">Haematococcus lacustris</name>
    <name type="common">Green alga</name>
    <name type="synonym">Haematococcus pluvialis</name>
    <dbReference type="NCBI Taxonomy" id="44745"/>
    <lineage>
        <taxon>Eukaryota</taxon>
        <taxon>Viridiplantae</taxon>
        <taxon>Chlorophyta</taxon>
        <taxon>core chlorophytes</taxon>
        <taxon>Chlorophyceae</taxon>
        <taxon>CS clade</taxon>
        <taxon>Chlamydomonadales</taxon>
        <taxon>Haematococcaceae</taxon>
        <taxon>Haematococcus</taxon>
    </lineage>
</organism>
<feature type="non-terminal residue" evidence="1">
    <location>
        <position position="1"/>
    </location>
</feature>
<evidence type="ECO:0000313" key="2">
    <source>
        <dbReference type="Proteomes" id="UP000485058"/>
    </source>
</evidence>
<protein>
    <submittedName>
        <fullName evidence="1">Uncharacterized protein</fullName>
    </submittedName>
</protein>
<evidence type="ECO:0000313" key="1">
    <source>
        <dbReference type="EMBL" id="GFH12444.1"/>
    </source>
</evidence>
<gene>
    <name evidence="1" type="ORF">HaLaN_08138</name>
</gene>
<dbReference type="Proteomes" id="UP000485058">
    <property type="component" value="Unassembled WGS sequence"/>
</dbReference>
<dbReference type="EMBL" id="BLLF01000504">
    <property type="protein sequence ID" value="GFH12444.1"/>
    <property type="molecule type" value="Genomic_DNA"/>
</dbReference>
<accession>A0A699Z0B5</accession>
<comment type="caution">
    <text evidence="1">The sequence shown here is derived from an EMBL/GenBank/DDBJ whole genome shotgun (WGS) entry which is preliminary data.</text>
</comment>
<sequence length="43" mass="4779">MQEQLVPPVLRHEEANLRPPSAQQLAPLALDLVWGMEGMLQGN</sequence>
<dbReference type="AlphaFoldDB" id="A0A699Z0B5"/>
<name>A0A699Z0B5_HAELA</name>
<reference evidence="1 2" key="1">
    <citation type="submission" date="2020-02" db="EMBL/GenBank/DDBJ databases">
        <title>Draft genome sequence of Haematococcus lacustris strain NIES-144.</title>
        <authorList>
            <person name="Morimoto D."/>
            <person name="Nakagawa S."/>
            <person name="Yoshida T."/>
            <person name="Sawayama S."/>
        </authorList>
    </citation>
    <scope>NUCLEOTIDE SEQUENCE [LARGE SCALE GENOMIC DNA]</scope>
    <source>
        <strain evidence="1 2">NIES-144</strain>
    </source>
</reference>